<accession>A0A2S7SQI8</accession>
<dbReference type="Proteomes" id="UP000239872">
    <property type="component" value="Unassembled WGS sequence"/>
</dbReference>
<gene>
    <name evidence="1" type="ORF">CJD36_020515</name>
</gene>
<keyword evidence="2" id="KW-1185">Reference proteome</keyword>
<organism evidence="1 2">
    <name type="scientific">Flavipsychrobacter stenotrophus</name>
    <dbReference type="NCBI Taxonomy" id="2077091"/>
    <lineage>
        <taxon>Bacteria</taxon>
        <taxon>Pseudomonadati</taxon>
        <taxon>Bacteroidota</taxon>
        <taxon>Chitinophagia</taxon>
        <taxon>Chitinophagales</taxon>
        <taxon>Chitinophagaceae</taxon>
        <taxon>Flavipsychrobacter</taxon>
    </lineage>
</organism>
<dbReference type="Pfam" id="PF19841">
    <property type="entry name" value="GldN"/>
    <property type="match status" value="1"/>
</dbReference>
<protein>
    <submittedName>
        <fullName evidence="1">Uncharacterized protein</fullName>
    </submittedName>
</protein>
<evidence type="ECO:0000313" key="2">
    <source>
        <dbReference type="Proteomes" id="UP000239872"/>
    </source>
</evidence>
<name>A0A2S7SQI8_9BACT</name>
<dbReference type="InterPro" id="IPR019847">
    <property type="entry name" value="Gliding_motility_assoc_GldN"/>
</dbReference>
<proteinExistence type="predicted"/>
<evidence type="ECO:0000313" key="1">
    <source>
        <dbReference type="EMBL" id="PQJ09173.1"/>
    </source>
</evidence>
<dbReference type="OrthoDB" id="1141916at2"/>
<reference evidence="1 2" key="1">
    <citation type="submission" date="2018-01" db="EMBL/GenBank/DDBJ databases">
        <title>A novel member of the phylum Bacteroidetes isolated from glacier ice.</title>
        <authorList>
            <person name="Liu Q."/>
            <person name="Xin Y.-H."/>
        </authorList>
    </citation>
    <scope>NUCLEOTIDE SEQUENCE [LARGE SCALE GENOMIC DNA]</scope>
    <source>
        <strain evidence="1 2">RB1R16</strain>
    </source>
</reference>
<dbReference type="AlphaFoldDB" id="A0A2S7SQI8"/>
<sequence length="199" mass="22859">MNKIIVFILTLIFTCSASIGQSKKKQAKNTAANNTAAWHKIVLRSVYIYDTSDYYIQDHEKLATEPDTTLAGILTSMVFAKQLHGYTLEGDRLKDTLSMERLIHFMQFNNFSFYLVTKYKLLEEWRYDPATLTTKIKILAVAPVLAVFSEDGTYRGPVSLYWLKYDDVKDIIANYETKHHNKQLTNALMHNYAIGTEGQ</sequence>
<dbReference type="RefSeq" id="WP_105041078.1">
    <property type="nucleotide sequence ID" value="NZ_PPSL01000007.1"/>
</dbReference>
<dbReference type="EMBL" id="PPSL01000007">
    <property type="protein sequence ID" value="PQJ09173.1"/>
    <property type="molecule type" value="Genomic_DNA"/>
</dbReference>
<comment type="caution">
    <text evidence="1">The sequence shown here is derived from an EMBL/GenBank/DDBJ whole genome shotgun (WGS) entry which is preliminary data.</text>
</comment>